<dbReference type="AlphaFoldDB" id="A0A2H3KM58"/>
<keyword evidence="7 8" id="KW-0472">Membrane</keyword>
<keyword evidence="8" id="KW-0460">Magnesium</keyword>
<dbReference type="InterPro" id="IPR004488">
    <property type="entry name" value="Mg/Co-transport_prot_CorA"/>
</dbReference>
<dbReference type="Proteomes" id="UP000220922">
    <property type="component" value="Unassembled WGS sequence"/>
</dbReference>
<dbReference type="NCBIfam" id="TIGR00383">
    <property type="entry name" value="corA"/>
    <property type="match status" value="1"/>
</dbReference>
<evidence type="ECO:0000256" key="8">
    <source>
        <dbReference type="RuleBase" id="RU362010"/>
    </source>
</evidence>
<feature type="transmembrane region" description="Helical" evidence="8">
    <location>
        <begin position="311"/>
        <end position="331"/>
    </location>
</feature>
<sequence>MTDRIERAALPELSQPRRIMLCRRQGQITSVDDPSTISELLKQPDVFIWVDMQNPEETDIELLREEFLLHPLTIEDATRHHERPKLDSYDHYYFLVFYVIGYDSEHARLVTHALNLCVGANYIVSIHAGTMTVLDQTLARWQRNEQQFNHGSGGILYELLDAIVDDYFPVIDELAERIETIEEQIFARFREDVVRDIFALKRELLHVRRIVAPQRDVLNVLIRRDVPIFERTNVIYLQDIYDHIVRITDSIDTYRELLSSALDAFLSVQSNQLNQIVKVLTITSIILMSAALIAGIYGMNFAYMPELQWRFGYLWALALMIMTGVGLLIFFRLRKWL</sequence>
<dbReference type="PANTHER" id="PTHR46494:SF1">
    <property type="entry name" value="CORA FAMILY METAL ION TRANSPORTER (EUROFUNG)"/>
    <property type="match status" value="1"/>
</dbReference>
<dbReference type="Gene3D" id="1.20.58.340">
    <property type="entry name" value="Magnesium transport protein CorA, transmembrane region"/>
    <property type="match status" value="2"/>
</dbReference>
<keyword evidence="10" id="KW-1185">Reference proteome</keyword>
<proteinExistence type="inferred from homology"/>
<accession>A0A2H3KM58</accession>
<dbReference type="SUPFAM" id="SSF144083">
    <property type="entry name" value="Magnesium transport protein CorA, transmembrane region"/>
    <property type="match status" value="1"/>
</dbReference>
<reference evidence="9 10" key="1">
    <citation type="submission" date="2016-05" db="EMBL/GenBank/DDBJ databases">
        <authorList>
            <person name="Lavstsen T."/>
            <person name="Jespersen J.S."/>
        </authorList>
    </citation>
    <scope>NUCLEOTIDE SEQUENCE [LARGE SCALE GENOMIC DNA]</scope>
    <source>
        <strain evidence="9 10">B7-9</strain>
    </source>
</reference>
<keyword evidence="4 8" id="KW-1003">Cell membrane</keyword>
<evidence type="ECO:0000256" key="6">
    <source>
        <dbReference type="ARBA" id="ARBA00022989"/>
    </source>
</evidence>
<dbReference type="OrthoDB" id="9803416at2"/>
<dbReference type="InterPro" id="IPR002523">
    <property type="entry name" value="MgTranspt_CorA/ZnTranspt_ZntB"/>
</dbReference>
<dbReference type="PANTHER" id="PTHR46494">
    <property type="entry name" value="CORA FAMILY METAL ION TRANSPORTER (EUROFUNG)"/>
    <property type="match status" value="1"/>
</dbReference>
<dbReference type="CDD" id="cd12822">
    <property type="entry name" value="TmCorA-like"/>
    <property type="match status" value="1"/>
</dbReference>
<comment type="subcellular location">
    <subcellularLocation>
        <location evidence="1">Cell membrane</location>
        <topology evidence="1">Multi-pass membrane protein</topology>
    </subcellularLocation>
    <subcellularLocation>
        <location evidence="8">Membrane</location>
        <topology evidence="8">Multi-pass membrane protein</topology>
    </subcellularLocation>
</comment>
<dbReference type="GO" id="GO:0005886">
    <property type="term" value="C:plasma membrane"/>
    <property type="evidence" value="ECO:0007669"/>
    <property type="project" value="UniProtKB-SubCell"/>
</dbReference>
<evidence type="ECO:0000256" key="1">
    <source>
        <dbReference type="ARBA" id="ARBA00004651"/>
    </source>
</evidence>
<dbReference type="SUPFAM" id="SSF143865">
    <property type="entry name" value="CorA soluble domain-like"/>
    <property type="match status" value="1"/>
</dbReference>
<dbReference type="Pfam" id="PF01544">
    <property type="entry name" value="CorA"/>
    <property type="match status" value="1"/>
</dbReference>
<comment type="caution">
    <text evidence="9">The sequence shown here is derived from an EMBL/GenBank/DDBJ whole genome shotgun (WGS) entry which is preliminary data.</text>
</comment>
<evidence type="ECO:0000313" key="10">
    <source>
        <dbReference type="Proteomes" id="UP000220922"/>
    </source>
</evidence>
<organism evidence="9 10">
    <name type="scientific">Candidatus Chloroploca asiatica</name>
    <dbReference type="NCBI Taxonomy" id="1506545"/>
    <lineage>
        <taxon>Bacteria</taxon>
        <taxon>Bacillati</taxon>
        <taxon>Chloroflexota</taxon>
        <taxon>Chloroflexia</taxon>
        <taxon>Chloroflexales</taxon>
        <taxon>Chloroflexineae</taxon>
        <taxon>Oscillochloridaceae</taxon>
        <taxon>Candidatus Chloroploca</taxon>
    </lineage>
</organism>
<comment type="similarity">
    <text evidence="2 8">Belongs to the CorA metal ion transporter (MIT) (TC 1.A.35) family.</text>
</comment>
<dbReference type="GO" id="GO:0050897">
    <property type="term" value="F:cobalt ion binding"/>
    <property type="evidence" value="ECO:0007669"/>
    <property type="project" value="TreeGrafter"/>
</dbReference>
<comment type="function">
    <text evidence="8">Mediates influx of magnesium ions.</text>
</comment>
<dbReference type="FunFam" id="1.20.58.340:FF:000012">
    <property type="entry name" value="Magnesium transport protein CorA"/>
    <property type="match status" value="1"/>
</dbReference>
<name>A0A2H3KM58_9CHLR</name>
<evidence type="ECO:0000256" key="2">
    <source>
        <dbReference type="ARBA" id="ARBA00009765"/>
    </source>
</evidence>
<dbReference type="Gene3D" id="3.30.460.20">
    <property type="entry name" value="CorA soluble domain-like"/>
    <property type="match status" value="1"/>
</dbReference>
<protein>
    <recommendedName>
        <fullName evidence="8">Magnesium transport protein CorA</fullName>
    </recommendedName>
</protein>
<gene>
    <name evidence="8" type="primary">corA</name>
    <name evidence="9" type="ORF">A9Q02_13155</name>
</gene>
<keyword evidence="6 8" id="KW-1133">Transmembrane helix</keyword>
<dbReference type="GO" id="GO:0000287">
    <property type="term" value="F:magnesium ion binding"/>
    <property type="evidence" value="ECO:0007669"/>
    <property type="project" value="TreeGrafter"/>
</dbReference>
<evidence type="ECO:0000256" key="4">
    <source>
        <dbReference type="ARBA" id="ARBA00022475"/>
    </source>
</evidence>
<dbReference type="InterPro" id="IPR045863">
    <property type="entry name" value="CorA_TM1_TM2"/>
</dbReference>
<dbReference type="EMBL" id="LYXE01000080">
    <property type="protein sequence ID" value="PDV99199.1"/>
    <property type="molecule type" value="Genomic_DNA"/>
</dbReference>
<dbReference type="InterPro" id="IPR045861">
    <property type="entry name" value="CorA_cytoplasmic_dom"/>
</dbReference>
<feature type="transmembrane region" description="Helical" evidence="8">
    <location>
        <begin position="279"/>
        <end position="299"/>
    </location>
</feature>
<dbReference type="GO" id="GO:0015087">
    <property type="term" value="F:cobalt ion transmembrane transporter activity"/>
    <property type="evidence" value="ECO:0007669"/>
    <property type="project" value="UniProtKB-UniRule"/>
</dbReference>
<evidence type="ECO:0000256" key="3">
    <source>
        <dbReference type="ARBA" id="ARBA00022448"/>
    </source>
</evidence>
<keyword evidence="5 8" id="KW-0812">Transmembrane</keyword>
<dbReference type="GO" id="GO:0015095">
    <property type="term" value="F:magnesium ion transmembrane transporter activity"/>
    <property type="evidence" value="ECO:0007669"/>
    <property type="project" value="UniProtKB-UniRule"/>
</dbReference>
<evidence type="ECO:0000313" key="9">
    <source>
        <dbReference type="EMBL" id="PDV99199.1"/>
    </source>
</evidence>
<evidence type="ECO:0000256" key="7">
    <source>
        <dbReference type="ARBA" id="ARBA00023136"/>
    </source>
</evidence>
<keyword evidence="8" id="KW-0406">Ion transport</keyword>
<evidence type="ECO:0000256" key="5">
    <source>
        <dbReference type="ARBA" id="ARBA00022692"/>
    </source>
</evidence>
<keyword evidence="3 8" id="KW-0813">Transport</keyword>